<dbReference type="PROSITE" id="PS00137">
    <property type="entry name" value="SUBTILASE_HIS"/>
    <property type="match status" value="1"/>
</dbReference>
<dbReference type="Gene3D" id="3.40.50.200">
    <property type="entry name" value="Peptidase S8/S53 domain"/>
    <property type="match status" value="1"/>
</dbReference>
<keyword evidence="4 5" id="KW-0720">Serine protease</keyword>
<comment type="similarity">
    <text evidence="1 5 6">Belongs to the peptidase S8 family.</text>
</comment>
<evidence type="ECO:0000256" key="1">
    <source>
        <dbReference type="ARBA" id="ARBA00011073"/>
    </source>
</evidence>
<dbReference type="PRINTS" id="PR00723">
    <property type="entry name" value="SUBTILISIN"/>
</dbReference>
<evidence type="ECO:0000256" key="6">
    <source>
        <dbReference type="RuleBase" id="RU003355"/>
    </source>
</evidence>
<dbReference type="GO" id="GO:0004252">
    <property type="term" value="F:serine-type endopeptidase activity"/>
    <property type="evidence" value="ECO:0007669"/>
    <property type="project" value="UniProtKB-UniRule"/>
</dbReference>
<dbReference type="InterPro" id="IPR022398">
    <property type="entry name" value="Peptidase_S8_His-AS"/>
</dbReference>
<dbReference type="InterPro" id="IPR036852">
    <property type="entry name" value="Peptidase_S8/S53_dom_sf"/>
</dbReference>
<keyword evidence="2 5" id="KW-0645">Protease</keyword>
<evidence type="ECO:0000256" key="4">
    <source>
        <dbReference type="ARBA" id="ARBA00022825"/>
    </source>
</evidence>
<gene>
    <name evidence="8" type="ORF">IP91_05041</name>
</gene>
<dbReference type="Proteomes" id="UP000318431">
    <property type="component" value="Unassembled WGS sequence"/>
</dbReference>
<dbReference type="InterPro" id="IPR000209">
    <property type="entry name" value="Peptidase_S8/S53_dom"/>
</dbReference>
<feature type="active site" description="Charge relay system" evidence="5">
    <location>
        <position position="605"/>
    </location>
</feature>
<dbReference type="Pfam" id="PF00082">
    <property type="entry name" value="Peptidase_S8"/>
    <property type="match status" value="1"/>
</dbReference>
<dbReference type="PROSITE" id="PS00136">
    <property type="entry name" value="SUBTILASE_ASP"/>
    <property type="match status" value="1"/>
</dbReference>
<evidence type="ECO:0000256" key="2">
    <source>
        <dbReference type="ARBA" id="ARBA00022670"/>
    </source>
</evidence>
<reference evidence="8 9" key="1">
    <citation type="journal article" date="2015" name="Stand. Genomic Sci.">
        <title>Genomic Encyclopedia of Bacterial and Archaeal Type Strains, Phase III: the genomes of soil and plant-associated and newly described type strains.</title>
        <authorList>
            <person name="Whitman W.B."/>
            <person name="Woyke T."/>
            <person name="Klenk H.P."/>
            <person name="Zhou Y."/>
            <person name="Lilburn T.G."/>
            <person name="Beck B.J."/>
            <person name="De Vos P."/>
            <person name="Vandamme P."/>
            <person name="Eisen J.A."/>
            <person name="Garrity G."/>
            <person name="Hugenholtz P."/>
            <person name="Kyrpides N.C."/>
        </authorList>
    </citation>
    <scope>NUCLEOTIDE SEQUENCE [LARGE SCALE GENOMIC DNA]</scope>
    <source>
        <strain evidence="8 9">CGMCC 1.10822</strain>
    </source>
</reference>
<dbReference type="AlphaFoldDB" id="A0A562QVG4"/>
<dbReference type="EMBL" id="VLLB01000015">
    <property type="protein sequence ID" value="TWI60633.1"/>
    <property type="molecule type" value="Genomic_DNA"/>
</dbReference>
<feature type="active site" description="Charge relay system" evidence="5">
    <location>
        <position position="394"/>
    </location>
</feature>
<dbReference type="PROSITE" id="PS00138">
    <property type="entry name" value="SUBTILASE_SER"/>
    <property type="match status" value="1"/>
</dbReference>
<evidence type="ECO:0000256" key="3">
    <source>
        <dbReference type="ARBA" id="ARBA00022801"/>
    </source>
</evidence>
<accession>A0A562QVG4</accession>
<dbReference type="PANTHER" id="PTHR43806">
    <property type="entry name" value="PEPTIDASE S8"/>
    <property type="match status" value="1"/>
</dbReference>
<dbReference type="PROSITE" id="PS51892">
    <property type="entry name" value="SUBTILASE"/>
    <property type="match status" value="1"/>
</dbReference>
<dbReference type="InterPro" id="IPR015500">
    <property type="entry name" value="Peptidase_S8_subtilisin-rel"/>
</dbReference>
<protein>
    <submittedName>
        <fullName evidence="8">Subtilase family protein</fullName>
    </submittedName>
</protein>
<feature type="domain" description="Peptidase S8/S53" evidence="7">
    <location>
        <begin position="385"/>
        <end position="628"/>
    </location>
</feature>
<dbReference type="PANTHER" id="PTHR43806:SF11">
    <property type="entry name" value="CEREVISIN-RELATED"/>
    <property type="match status" value="1"/>
</dbReference>
<evidence type="ECO:0000259" key="7">
    <source>
        <dbReference type="Pfam" id="PF00082"/>
    </source>
</evidence>
<evidence type="ECO:0000313" key="8">
    <source>
        <dbReference type="EMBL" id="TWI60633.1"/>
    </source>
</evidence>
<dbReference type="RefSeq" id="WP_145653260.1">
    <property type="nucleotide sequence ID" value="NZ_VLLB01000015.1"/>
</dbReference>
<dbReference type="SUPFAM" id="SSF52743">
    <property type="entry name" value="Subtilisin-like"/>
    <property type="match status" value="1"/>
</dbReference>
<evidence type="ECO:0000313" key="9">
    <source>
        <dbReference type="Proteomes" id="UP000318431"/>
    </source>
</evidence>
<name>A0A562QVG4_9BURK</name>
<dbReference type="InterPro" id="IPR023828">
    <property type="entry name" value="Peptidase_S8_Ser-AS"/>
</dbReference>
<keyword evidence="3 5" id="KW-0378">Hydrolase</keyword>
<sequence length="662" mass="68319">MSTPLHTAVPGDALAAADLQPAVDRLVELAGTCCALIVDDTAFATQRQVLRRMHSLLNLAAWLDGGPAIALLPGRPRIEGVHVASAVDYAIAAWHRLPSLDARLLLVDELLDFFQAVLPGDGAAIVVAAWRLKAAADGDAARSLPSALPPVYRLQDFHGRPWEAAQYVLLPARGLRSCGMAEIGEAVQPDAPVQPASAQQRILRVATGEAGTLHLSTPQILHSTGEDGPKLAALTNQDVQELRARTPGMRVLPVVLYELARRPELTVARSALPMRPAPELALTLQVARAVDPQTPVAGARVVAFTDFAARTGAEGLSDASGMVRLDLKPGTRLEALVVYPSAGCWGLYQRDITLQKGALLALQPIDLAVPDHLREVYGDRDLAAGEGVTVGVIDTGVDATHPDLHVAGGAAFVTAEGDAGGAGPAAVDGDHGTHVAGIVAGRGSRPGVAPGVKLMSYRVFPNAGSGATNYDIIRAIDRAVADGCDLLNLSLGGAARDEAVQAAIRDAADNGVLCFAATGNDRRGPVSYPAHWPEAVAVTAVGRLGTFPEASSETLDVVAPFSTIDPRLFSAGFANVGPEVDLAGPGVGIVSTVPGGAYAVMSGTSMACPAAVGAAAALLAQHPQVLALPRTAPRAAEMLRIVLAAARTLGFAREFEGAGLVP</sequence>
<dbReference type="InterPro" id="IPR023827">
    <property type="entry name" value="Peptidase_S8_Asp-AS"/>
</dbReference>
<dbReference type="OrthoDB" id="6306157at2"/>
<evidence type="ECO:0000256" key="5">
    <source>
        <dbReference type="PROSITE-ProRule" id="PRU01240"/>
    </source>
</evidence>
<keyword evidence="9" id="KW-1185">Reference proteome</keyword>
<comment type="caution">
    <text evidence="8">The sequence shown here is derived from an EMBL/GenBank/DDBJ whole genome shotgun (WGS) entry which is preliminary data.</text>
</comment>
<dbReference type="GO" id="GO:0006508">
    <property type="term" value="P:proteolysis"/>
    <property type="evidence" value="ECO:0007669"/>
    <property type="project" value="UniProtKB-KW"/>
</dbReference>
<organism evidence="8 9">
    <name type="scientific">Pseudoduganella lurida</name>
    <dbReference type="NCBI Taxonomy" id="1036180"/>
    <lineage>
        <taxon>Bacteria</taxon>
        <taxon>Pseudomonadati</taxon>
        <taxon>Pseudomonadota</taxon>
        <taxon>Betaproteobacteria</taxon>
        <taxon>Burkholderiales</taxon>
        <taxon>Oxalobacteraceae</taxon>
        <taxon>Telluria group</taxon>
        <taxon>Pseudoduganella</taxon>
    </lineage>
</organism>
<proteinExistence type="inferred from homology"/>
<feature type="active site" description="Charge relay system" evidence="5">
    <location>
        <position position="431"/>
    </location>
</feature>
<dbReference type="InterPro" id="IPR050131">
    <property type="entry name" value="Peptidase_S8_subtilisin-like"/>
</dbReference>